<dbReference type="SUPFAM" id="SSF53335">
    <property type="entry name" value="S-adenosyl-L-methionine-dependent methyltransferases"/>
    <property type="match status" value="1"/>
</dbReference>
<keyword evidence="10 12" id="KW-0862">Zinc</keyword>
<keyword evidence="4" id="KW-0808">Transferase</keyword>
<keyword evidence="7 12" id="KW-0479">Metal-binding</keyword>
<evidence type="ECO:0000256" key="13">
    <source>
        <dbReference type="SAM" id="MobiDB-lite"/>
    </source>
</evidence>
<sequence>MSKAKLVSKRSIGAADADGGVGSESFPSRTAADSSVIIDDGGGFLRGQGGNGHANGGGVGWPIVGQRDGDPQGAKARTEELTREIATYARAKQLRKSVDTFQQLISEGLRPNGYTYSNMINAFVNSGDVAGATRMLSEMVDSGFKPNVVVHTTILKGLCAAAEMPAAIAHLQRMGNAVPSVCPDIRTLNTFLRGCVRSGDLLALRWAFTQLPRWGLTADHTAHSARAKLLSQGLQLKELETLVRERRHAIEAEAAAVAVAMDAAKRGDPLPPPPRAPPPCSFWLAGACERGVNCKFYHDLAVPQRDACKVEAERRDALLAQEVHTAHAAAMLGRIKPCRRALKRAARLVKDAAAAEASANGGEWNTNGDDISSGFRRSELEREAQRIQEFVTSASGATPRLVAPLCRTLLFGSKVLVGDLDSCNAAPPPPPQQQQQQEQRGASPSRQEQHTEQGSALASAYTASAPSSRLSAPPPPPPGGAPRALSCARDSLCEMLLTALRRTLGLDAAISRQRRACGEKGANSSPSAAAAVAAASLAHCRSTLLKMFSKDCRLRWNRVFQHPVTCHAEATKAPKPSKAKSASAAAPDSASLPIKLEVASGTGDWVAAQALADVGNANWIAAEIRHDRVCAIFSRMVMRAVPNLCVVGGDATDLLRSHVKPQSISHIFVNFPEPPHRSGDEDASNERALLTDEFFRLAHKALTHAGRITIFSDNRRYCQSLARSIGSLRKERLDHEKVLVSEDTSIKMTTATATTATANAATSGSQKTPRLFRSVDMSTQMPFEEFAGVRVYLGVPGREGGHLVNETSYFDRFWEHGQHVERCFLLLSRE</sequence>
<evidence type="ECO:0000256" key="4">
    <source>
        <dbReference type="ARBA" id="ARBA00022679"/>
    </source>
</evidence>
<keyword evidence="9 12" id="KW-0863">Zinc-finger</keyword>
<evidence type="ECO:0000256" key="2">
    <source>
        <dbReference type="ARBA" id="ARBA00011977"/>
    </source>
</evidence>
<dbReference type="GO" id="GO:0008270">
    <property type="term" value="F:zinc ion binding"/>
    <property type="evidence" value="ECO:0007669"/>
    <property type="project" value="UniProtKB-KW"/>
</dbReference>
<feature type="compositionally biased region" description="Gly residues" evidence="13">
    <location>
        <begin position="47"/>
        <end position="60"/>
    </location>
</feature>
<dbReference type="EC" id="2.1.1.33" evidence="2"/>
<dbReference type="Pfam" id="PF00642">
    <property type="entry name" value="zf-CCCH"/>
    <property type="match status" value="1"/>
</dbReference>
<feature type="repeat" description="PPR" evidence="11">
    <location>
        <begin position="112"/>
        <end position="146"/>
    </location>
</feature>
<dbReference type="InterPro" id="IPR011990">
    <property type="entry name" value="TPR-like_helical_dom_sf"/>
</dbReference>
<feature type="zinc finger region" description="C3H1-type" evidence="12">
    <location>
        <begin position="274"/>
        <end position="301"/>
    </location>
</feature>
<dbReference type="EMBL" id="HBIZ01046589">
    <property type="protein sequence ID" value="CAE0777221.1"/>
    <property type="molecule type" value="Transcribed_RNA"/>
</dbReference>
<dbReference type="NCBIfam" id="TIGR00756">
    <property type="entry name" value="PPR"/>
    <property type="match status" value="1"/>
</dbReference>
<dbReference type="PANTHER" id="PTHR47942">
    <property type="entry name" value="TETRATRICOPEPTIDE REPEAT (TPR)-LIKE SUPERFAMILY PROTEIN-RELATED"/>
    <property type="match status" value="1"/>
</dbReference>
<keyword evidence="6" id="KW-0819">tRNA processing</keyword>
<evidence type="ECO:0000256" key="8">
    <source>
        <dbReference type="ARBA" id="ARBA00022737"/>
    </source>
</evidence>
<dbReference type="Gene3D" id="4.10.1000.10">
    <property type="entry name" value="Zinc finger, CCCH-type"/>
    <property type="match status" value="1"/>
</dbReference>
<dbReference type="InterPro" id="IPR029063">
    <property type="entry name" value="SAM-dependent_MTases_sf"/>
</dbReference>
<dbReference type="Pfam" id="PF13041">
    <property type="entry name" value="PPR_2"/>
    <property type="match status" value="1"/>
</dbReference>
<dbReference type="AlphaFoldDB" id="A0A7S4F6X9"/>
<evidence type="ECO:0000256" key="12">
    <source>
        <dbReference type="PROSITE-ProRule" id="PRU00723"/>
    </source>
</evidence>
<feature type="compositionally biased region" description="Polar residues" evidence="13">
    <location>
        <begin position="438"/>
        <end position="456"/>
    </location>
</feature>
<dbReference type="InterPro" id="IPR003358">
    <property type="entry name" value="tRNA_(Gua-N-7)_MeTrfase_Trmb"/>
</dbReference>
<dbReference type="PROSITE" id="PS50103">
    <property type="entry name" value="ZF_C3H1"/>
    <property type="match status" value="1"/>
</dbReference>
<dbReference type="Pfam" id="PF02390">
    <property type="entry name" value="Methyltransf_4"/>
    <property type="match status" value="1"/>
</dbReference>
<keyword evidence="3" id="KW-0489">Methyltransferase</keyword>
<evidence type="ECO:0000256" key="1">
    <source>
        <dbReference type="ARBA" id="ARBA00000142"/>
    </source>
</evidence>
<dbReference type="GO" id="GO:0008176">
    <property type="term" value="F:tRNA (guanine(46)-N7)-methyltransferase activity"/>
    <property type="evidence" value="ECO:0007669"/>
    <property type="project" value="UniProtKB-EC"/>
</dbReference>
<keyword evidence="8" id="KW-0677">Repeat</keyword>
<proteinExistence type="predicted"/>
<evidence type="ECO:0000256" key="6">
    <source>
        <dbReference type="ARBA" id="ARBA00022694"/>
    </source>
</evidence>
<evidence type="ECO:0000256" key="5">
    <source>
        <dbReference type="ARBA" id="ARBA00022691"/>
    </source>
</evidence>
<dbReference type="Gene3D" id="1.25.40.10">
    <property type="entry name" value="Tetratricopeptide repeat domain"/>
    <property type="match status" value="1"/>
</dbReference>
<gene>
    <name evidence="15" type="ORF">PCAR00345_LOCUS29860</name>
</gene>
<keyword evidence="5" id="KW-0949">S-adenosyl-L-methionine</keyword>
<evidence type="ECO:0000256" key="3">
    <source>
        <dbReference type="ARBA" id="ARBA00022603"/>
    </source>
</evidence>
<dbReference type="PANTHER" id="PTHR47942:SF63">
    <property type="entry name" value="PENTATRICOPEPTIDE REPEAT-CONTAINING PROTEIN"/>
    <property type="match status" value="1"/>
</dbReference>
<accession>A0A7S4F6X9</accession>
<dbReference type="InterPro" id="IPR036855">
    <property type="entry name" value="Znf_CCCH_sf"/>
</dbReference>
<name>A0A7S4F6X9_CHRCT</name>
<protein>
    <recommendedName>
        <fullName evidence="2">tRNA (guanine(46)-N(7))-methyltransferase</fullName>
        <ecNumber evidence="2">2.1.1.33</ecNumber>
    </recommendedName>
</protein>
<feature type="domain" description="C3H1-type" evidence="14">
    <location>
        <begin position="274"/>
        <end position="301"/>
    </location>
</feature>
<evidence type="ECO:0000256" key="9">
    <source>
        <dbReference type="ARBA" id="ARBA00022771"/>
    </source>
</evidence>
<reference evidence="15" key="1">
    <citation type="submission" date="2021-01" db="EMBL/GenBank/DDBJ databases">
        <authorList>
            <person name="Corre E."/>
            <person name="Pelletier E."/>
            <person name="Niang G."/>
            <person name="Scheremetjew M."/>
            <person name="Finn R."/>
            <person name="Kale V."/>
            <person name="Holt S."/>
            <person name="Cochrane G."/>
            <person name="Meng A."/>
            <person name="Brown T."/>
            <person name="Cohen L."/>
        </authorList>
    </citation>
    <scope>NUCLEOTIDE SEQUENCE</scope>
    <source>
        <strain evidence="15">CCMP645</strain>
    </source>
</reference>
<feature type="region of interest" description="Disordered" evidence="13">
    <location>
        <begin position="47"/>
        <end position="78"/>
    </location>
</feature>
<comment type="catalytic activity">
    <reaction evidence="1">
        <text>guanosine(46) in tRNA + S-adenosyl-L-methionine = N(7)-methylguanosine(46) in tRNA + S-adenosyl-L-homocysteine</text>
        <dbReference type="Rhea" id="RHEA:42708"/>
        <dbReference type="Rhea" id="RHEA-COMP:10188"/>
        <dbReference type="Rhea" id="RHEA-COMP:10189"/>
        <dbReference type="ChEBI" id="CHEBI:57856"/>
        <dbReference type="ChEBI" id="CHEBI:59789"/>
        <dbReference type="ChEBI" id="CHEBI:74269"/>
        <dbReference type="ChEBI" id="CHEBI:74480"/>
        <dbReference type="EC" id="2.1.1.33"/>
    </reaction>
</comment>
<dbReference type="SMART" id="SM00356">
    <property type="entry name" value="ZnF_C3H1"/>
    <property type="match status" value="1"/>
</dbReference>
<feature type="region of interest" description="Disordered" evidence="13">
    <location>
        <begin position="421"/>
        <end position="484"/>
    </location>
</feature>
<dbReference type="InterPro" id="IPR051222">
    <property type="entry name" value="PPR/CCM1_RNA-binding"/>
</dbReference>
<evidence type="ECO:0000256" key="7">
    <source>
        <dbReference type="ARBA" id="ARBA00022723"/>
    </source>
</evidence>
<dbReference type="Gene3D" id="3.40.50.150">
    <property type="entry name" value="Vaccinia Virus protein VP39"/>
    <property type="match status" value="1"/>
</dbReference>
<evidence type="ECO:0000259" key="14">
    <source>
        <dbReference type="PROSITE" id="PS50103"/>
    </source>
</evidence>
<dbReference type="SUPFAM" id="SSF90229">
    <property type="entry name" value="CCCH zinc finger"/>
    <property type="match status" value="1"/>
</dbReference>
<evidence type="ECO:0000256" key="11">
    <source>
        <dbReference type="PROSITE-ProRule" id="PRU00708"/>
    </source>
</evidence>
<dbReference type="PROSITE" id="PS51625">
    <property type="entry name" value="SAM_MT_TRMB"/>
    <property type="match status" value="1"/>
</dbReference>
<dbReference type="PROSITE" id="PS51375">
    <property type="entry name" value="PPR"/>
    <property type="match status" value="1"/>
</dbReference>
<evidence type="ECO:0000313" key="15">
    <source>
        <dbReference type="EMBL" id="CAE0777221.1"/>
    </source>
</evidence>
<evidence type="ECO:0000256" key="10">
    <source>
        <dbReference type="ARBA" id="ARBA00022833"/>
    </source>
</evidence>
<dbReference type="InterPro" id="IPR002885">
    <property type="entry name" value="PPR_rpt"/>
</dbReference>
<dbReference type="InterPro" id="IPR000571">
    <property type="entry name" value="Znf_CCCH"/>
</dbReference>
<organism evidence="15">
    <name type="scientific">Chrysotila carterae</name>
    <name type="common">Marine alga</name>
    <name type="synonym">Syracosphaera carterae</name>
    <dbReference type="NCBI Taxonomy" id="13221"/>
    <lineage>
        <taxon>Eukaryota</taxon>
        <taxon>Haptista</taxon>
        <taxon>Haptophyta</taxon>
        <taxon>Prymnesiophyceae</taxon>
        <taxon>Isochrysidales</taxon>
        <taxon>Isochrysidaceae</taxon>
        <taxon>Chrysotila</taxon>
    </lineage>
</organism>